<dbReference type="PANTHER" id="PTHR37292">
    <property type="entry name" value="VNG6097C"/>
    <property type="match status" value="1"/>
</dbReference>
<keyword evidence="3" id="KW-1185">Reference proteome</keyword>
<accession>A0A4S3TQ16</accession>
<gene>
    <name evidence="2" type="ORF">D8Y22_02150</name>
</gene>
<comment type="caution">
    <text evidence="2">The sequence shown here is derived from an EMBL/GenBank/DDBJ whole genome shotgun (WGS) entry which is preliminary data.</text>
</comment>
<protein>
    <submittedName>
        <fullName evidence="2">DUF262 domain-containing protein</fullName>
    </submittedName>
</protein>
<reference evidence="2 3" key="1">
    <citation type="submission" date="2018-10" db="EMBL/GenBank/DDBJ databases">
        <title>Natronolimnobius sp. XQ-INN 246 isolated from Inner Mongolia Autonomous Region of China.</title>
        <authorList>
            <person name="Xue Q."/>
        </authorList>
    </citation>
    <scope>NUCLEOTIDE SEQUENCE [LARGE SCALE GENOMIC DNA]</scope>
    <source>
        <strain evidence="2 3">XQ-INN 246</strain>
    </source>
</reference>
<dbReference type="AlphaFoldDB" id="A0A4S3TQ16"/>
<dbReference type="Pfam" id="PF03235">
    <property type="entry name" value="GmrSD_N"/>
    <property type="match status" value="1"/>
</dbReference>
<sequence>MLTVPQRLNQYSYLKLVKVIITLYFLYREVTNTPHSFVGNVNLSHSTISVRELISRLAEPDKPVTDVDSPPIVIPSLQREFCWNQEKIEALFDSLLRGLPIGTLLLWNVEQEDSDADTEAKYQFIRHYANRSNFPTEEVDERTVCYHGRKTANTDWGCNYTFTLDGQQRLTSFLIGLRGSYYTHRKNKYTRNLRSYHRKFLCLNLLNDPHREPEDAQEYVFEFDFRKTDTIEYHPDDDQLWYPVRHAWNTEQPLYEATDLPEDVHGDEHVQTNIEANLTRLQEAIDAPQIPCEKISDMRNEDALELFIRRNKGGKQLSNSDIAFSLITVYWNKFGEGEDPKDVFESNAANLSDQFGTHSFGFGKGFLIRSLFYLDDERPSFEQNNLIPSKIESLEDVWDSNFFEALEVAFSLVSDEFGLTGKCVGSKTSLLPIIYYCKERIEDDDFTSYSDFSDADQRKMEYWVQLTVLTNLLDIDPPTTVAHKIRPLLTDASEFPIHAILEHYSDEVIPLKISPRDKDGHLLIDRLVKETDHSEATTLRNYLLTKLYDDRGVGTDYLIETDDKNEVSAIDIDHFFPASKLRNNESYLDNQELELDEDELKAVKTFCKENVNRFGNYTLLPQGVNQSKGQRDPEKWLTKHVDDIESVVGTHNLPETRPYSYNRYKDFLAAREPKLIEELESRLVLYEDIEAI</sequence>
<name>A0A4S3TQ16_9EURY</name>
<proteinExistence type="predicted"/>
<organism evidence="2 3">
    <name type="scientific">Salinadaptatus halalkaliphilus</name>
    <dbReference type="NCBI Taxonomy" id="2419781"/>
    <lineage>
        <taxon>Archaea</taxon>
        <taxon>Methanobacteriati</taxon>
        <taxon>Methanobacteriota</taxon>
        <taxon>Stenosarchaea group</taxon>
        <taxon>Halobacteria</taxon>
        <taxon>Halobacteriales</taxon>
        <taxon>Natrialbaceae</taxon>
        <taxon>Salinadaptatus</taxon>
    </lineage>
</organism>
<dbReference type="EMBL" id="RBZW01000007">
    <property type="protein sequence ID" value="THE66479.1"/>
    <property type="molecule type" value="Genomic_DNA"/>
</dbReference>
<dbReference type="InterPro" id="IPR004919">
    <property type="entry name" value="GmrSD_N"/>
</dbReference>
<dbReference type="Proteomes" id="UP000318864">
    <property type="component" value="Unassembled WGS sequence"/>
</dbReference>
<evidence type="ECO:0000259" key="1">
    <source>
        <dbReference type="Pfam" id="PF03235"/>
    </source>
</evidence>
<dbReference type="PANTHER" id="PTHR37292:SF2">
    <property type="entry name" value="DUF262 DOMAIN-CONTAINING PROTEIN"/>
    <property type="match status" value="1"/>
</dbReference>
<evidence type="ECO:0000313" key="3">
    <source>
        <dbReference type="Proteomes" id="UP000318864"/>
    </source>
</evidence>
<feature type="domain" description="GmrSD restriction endonucleases N-terminal" evidence="1">
    <location>
        <begin position="72"/>
        <end position="326"/>
    </location>
</feature>
<evidence type="ECO:0000313" key="2">
    <source>
        <dbReference type="EMBL" id="THE66479.1"/>
    </source>
</evidence>